<reference evidence="2 3" key="1">
    <citation type="submission" date="2017-10" db="EMBL/GenBank/DDBJ databases">
        <title>The new phylogeny of genus Mycobacterium.</title>
        <authorList>
            <person name="Tortoli E."/>
            <person name="Trovato A."/>
            <person name="Cirillo D.M."/>
        </authorList>
    </citation>
    <scope>NUCLEOTIDE SEQUENCE [LARGE SCALE GENOMIC DNA]</scope>
    <source>
        <strain evidence="2 3">CCUG37673</strain>
    </source>
</reference>
<reference evidence="1" key="3">
    <citation type="submission" date="2020-02" db="EMBL/GenBank/DDBJ databases">
        <authorList>
            <person name="Matsumoto Y."/>
            <person name="Motooka D."/>
            <person name="Nakamura S."/>
        </authorList>
    </citation>
    <scope>NUCLEOTIDE SEQUENCE</scope>
    <source>
        <strain evidence="1">JCM 6377</strain>
    </source>
</reference>
<evidence type="ECO:0000313" key="4">
    <source>
        <dbReference type="Proteomes" id="UP000465302"/>
    </source>
</evidence>
<evidence type="ECO:0000313" key="3">
    <source>
        <dbReference type="Proteomes" id="UP000220914"/>
    </source>
</evidence>
<dbReference type="AlphaFoldDB" id="A0A2A7MPT6"/>
<reference evidence="1 4" key="2">
    <citation type="journal article" date="2019" name="Emerg. Microbes Infect.">
        <title>Comprehensive subspecies identification of 175 nontuberculous mycobacteria species based on 7547 genomic profiles.</title>
        <authorList>
            <person name="Matsumoto Y."/>
            <person name="Kinjo T."/>
            <person name="Motooka D."/>
            <person name="Nabeya D."/>
            <person name="Jung N."/>
            <person name="Uechi K."/>
            <person name="Horii T."/>
            <person name="Iida T."/>
            <person name="Fujita J."/>
            <person name="Nakamura S."/>
        </authorList>
    </citation>
    <scope>NUCLEOTIDE SEQUENCE [LARGE SCALE GENOMIC DNA]</scope>
    <source>
        <strain evidence="1 4">JCM 6377</strain>
    </source>
</reference>
<dbReference type="EMBL" id="PDCP01000106">
    <property type="protein sequence ID" value="PEG33527.1"/>
    <property type="molecule type" value="Genomic_DNA"/>
</dbReference>
<evidence type="ECO:0000313" key="2">
    <source>
        <dbReference type="EMBL" id="PEG33527.1"/>
    </source>
</evidence>
<proteinExistence type="predicted"/>
<dbReference type="Proteomes" id="UP000465302">
    <property type="component" value="Unassembled WGS sequence"/>
</dbReference>
<dbReference type="EMBL" id="BLKS01000001">
    <property type="protein sequence ID" value="GFG49008.1"/>
    <property type="molecule type" value="Genomic_DNA"/>
</dbReference>
<evidence type="ECO:0000313" key="1">
    <source>
        <dbReference type="EMBL" id="GFG49008.1"/>
    </source>
</evidence>
<keyword evidence="3" id="KW-1185">Reference proteome</keyword>
<comment type="caution">
    <text evidence="2">The sequence shown here is derived from an EMBL/GenBank/DDBJ whole genome shotgun (WGS) entry which is preliminary data.</text>
</comment>
<organism evidence="2 3">
    <name type="scientific">Mycolicibacterium agri</name>
    <name type="common">Mycobacterium agri</name>
    <dbReference type="NCBI Taxonomy" id="36811"/>
    <lineage>
        <taxon>Bacteria</taxon>
        <taxon>Bacillati</taxon>
        <taxon>Actinomycetota</taxon>
        <taxon>Actinomycetes</taxon>
        <taxon>Mycobacteriales</taxon>
        <taxon>Mycobacteriaceae</taxon>
        <taxon>Mycolicibacterium</taxon>
    </lineage>
</organism>
<name>A0A2A7MPT6_MYCAG</name>
<dbReference type="Proteomes" id="UP000220914">
    <property type="component" value="Unassembled WGS sequence"/>
</dbReference>
<gene>
    <name evidence="2" type="ORF">CQY20_30230</name>
    <name evidence="1" type="ORF">MAGR_04490</name>
</gene>
<protein>
    <submittedName>
        <fullName evidence="2">Uncharacterized protein</fullName>
    </submittedName>
</protein>
<sequence>MTDRASRLEQLDKTHAAIEEHRQAEQRSFLPAESAEALILRVIGGWENLLGRVNFTRFHAAGYVAGTLEKDELAKAMREVADAARVRWPHQQWSAVAAKAKLARHELAHMLYIFSVTGDMPDRTINIVRLGAPGAPRKTPDGNPGELAWREQAWSMQARHTAPISEQVLIEALQGIKWMIDCCRGLLRIRDILADENADLPDDKVIDPFMWQVNWWLPEWGDPRTTPLTVAHIRLKPGESN</sequence>
<dbReference type="OrthoDB" id="4456682at2"/>
<dbReference type="RefSeq" id="WP_097944475.1">
    <property type="nucleotide sequence ID" value="NZ_BLKS01000001.1"/>
</dbReference>
<accession>A0A2A7MPT6</accession>